<feature type="transmembrane region" description="Helical" evidence="1">
    <location>
        <begin position="166"/>
        <end position="185"/>
    </location>
</feature>
<dbReference type="SUPFAM" id="SSF48317">
    <property type="entry name" value="Acid phosphatase/Vanadium-dependent haloperoxidase"/>
    <property type="match status" value="1"/>
</dbReference>
<comment type="caution">
    <text evidence="3">The sequence shown here is derived from an EMBL/GenBank/DDBJ whole genome shotgun (WGS) entry which is preliminary data.</text>
</comment>
<feature type="transmembrane region" description="Helical" evidence="1">
    <location>
        <begin position="72"/>
        <end position="89"/>
    </location>
</feature>
<feature type="domain" description="Phosphatidic acid phosphatase type 2/haloperoxidase" evidence="2">
    <location>
        <begin position="147"/>
        <end position="212"/>
    </location>
</feature>
<keyword evidence="4" id="KW-1185">Reference proteome</keyword>
<feature type="transmembrane region" description="Helical" evidence="1">
    <location>
        <begin position="191"/>
        <end position="209"/>
    </location>
</feature>
<reference evidence="4" key="1">
    <citation type="journal article" date="2019" name="Int. J. Syst. Evol. Microbiol.">
        <title>The Global Catalogue of Microorganisms (GCM) 10K type strain sequencing project: providing services to taxonomists for standard genome sequencing and annotation.</title>
        <authorList>
            <consortium name="The Broad Institute Genomics Platform"/>
            <consortium name="The Broad Institute Genome Sequencing Center for Infectious Disease"/>
            <person name="Wu L."/>
            <person name="Ma J."/>
        </authorList>
    </citation>
    <scope>NUCLEOTIDE SEQUENCE [LARGE SCALE GENOMIC DNA]</scope>
    <source>
        <strain evidence="4">JCM 18127</strain>
    </source>
</reference>
<feature type="transmembrane region" description="Helical" evidence="1">
    <location>
        <begin position="135"/>
        <end position="159"/>
    </location>
</feature>
<keyword evidence="1" id="KW-0472">Membrane</keyword>
<dbReference type="InterPro" id="IPR000326">
    <property type="entry name" value="PAP2/HPO"/>
</dbReference>
<dbReference type="Gene3D" id="1.20.144.10">
    <property type="entry name" value="Phosphatidic acid phosphatase type 2/haloperoxidase"/>
    <property type="match status" value="1"/>
</dbReference>
<dbReference type="RefSeq" id="WP_345262145.1">
    <property type="nucleotide sequence ID" value="NZ_BAABIM010000001.1"/>
</dbReference>
<sequence>MRAGPLDVVAGLRAAVVTLLAVGAVSLLLGQVAAALQGPVDDPFFAAMEARGTSAWTDLLAVTTQMGNVPETQVLTVVLAVGLAAWFALRGGCWWMPLLVLPLAWCVTRCAQLGLAGVTDREREVLSLIGTEIGAYPSGGVARIVVVTGTAVVLVAHYLRPRRAVVRLLGVGVVLLGVAEMYFRARLNQHWLTDVVAGFVVGCLVLWSVRRTLRAFHPLAVADPAAALVGAPAVEAPAVPEVASAS</sequence>
<dbReference type="InterPro" id="IPR036938">
    <property type="entry name" value="PAP2/HPO_sf"/>
</dbReference>
<accession>A0ABP8VS04</accession>
<organism evidence="3 4">
    <name type="scientific">Nocardioides nanhaiensis</name>
    <dbReference type="NCBI Taxonomy" id="1476871"/>
    <lineage>
        <taxon>Bacteria</taxon>
        <taxon>Bacillati</taxon>
        <taxon>Actinomycetota</taxon>
        <taxon>Actinomycetes</taxon>
        <taxon>Propionibacteriales</taxon>
        <taxon>Nocardioidaceae</taxon>
        <taxon>Nocardioides</taxon>
    </lineage>
</organism>
<keyword evidence="1" id="KW-1133">Transmembrane helix</keyword>
<evidence type="ECO:0000313" key="4">
    <source>
        <dbReference type="Proteomes" id="UP001500621"/>
    </source>
</evidence>
<protein>
    <recommendedName>
        <fullName evidence="2">Phosphatidic acid phosphatase type 2/haloperoxidase domain-containing protein</fullName>
    </recommendedName>
</protein>
<dbReference type="Proteomes" id="UP001500621">
    <property type="component" value="Unassembled WGS sequence"/>
</dbReference>
<evidence type="ECO:0000259" key="2">
    <source>
        <dbReference type="Pfam" id="PF01569"/>
    </source>
</evidence>
<dbReference type="Pfam" id="PF01569">
    <property type="entry name" value="PAP2"/>
    <property type="match status" value="1"/>
</dbReference>
<keyword evidence="1" id="KW-0812">Transmembrane</keyword>
<name>A0ABP8VS04_9ACTN</name>
<proteinExistence type="predicted"/>
<feature type="transmembrane region" description="Helical" evidence="1">
    <location>
        <begin position="96"/>
        <end position="115"/>
    </location>
</feature>
<evidence type="ECO:0000313" key="3">
    <source>
        <dbReference type="EMBL" id="GAA4669136.1"/>
    </source>
</evidence>
<dbReference type="EMBL" id="BAABIM010000001">
    <property type="protein sequence ID" value="GAA4669136.1"/>
    <property type="molecule type" value="Genomic_DNA"/>
</dbReference>
<gene>
    <name evidence="3" type="ORF">GCM10023226_01660</name>
</gene>
<evidence type="ECO:0000256" key="1">
    <source>
        <dbReference type="SAM" id="Phobius"/>
    </source>
</evidence>